<evidence type="ECO:0000313" key="2">
    <source>
        <dbReference type="EMBL" id="CUJ86849.1"/>
    </source>
</evidence>
<protein>
    <recommendedName>
        <fullName evidence="1">Hedgehog/Intein (Hint) domain-containing protein</fullName>
    </recommendedName>
</protein>
<dbReference type="InterPro" id="IPR028992">
    <property type="entry name" value="Hedgehog/Intein_dom"/>
</dbReference>
<dbReference type="EMBL" id="CYUD01000001">
    <property type="protein sequence ID" value="CUJ86849.1"/>
    <property type="molecule type" value="Genomic_DNA"/>
</dbReference>
<evidence type="ECO:0000313" key="3">
    <source>
        <dbReference type="Proteomes" id="UP000051260"/>
    </source>
</evidence>
<name>A0A0P1I2P4_9RHOB</name>
<dbReference type="Pfam" id="PF13403">
    <property type="entry name" value="Hint_2"/>
    <property type="match status" value="1"/>
</dbReference>
<keyword evidence="3" id="KW-1185">Reference proteome</keyword>
<evidence type="ECO:0000259" key="1">
    <source>
        <dbReference type="Pfam" id="PF13403"/>
    </source>
</evidence>
<gene>
    <name evidence="2" type="ORF">RUE5091_00521</name>
</gene>
<proteinExistence type="predicted"/>
<sequence length="142" mass="15824">MGNGLLQQDLSLSRQHRMQTSSAVAQRMFGTPDVLVSAIKLTELPGIEVDQSADQVGYFHLLFDTHEIVFANGAPSESLLRADTALASVTPQARQEIRMIFPDLPDQGITLPPHMIPENLQQKRLVERLLKNQKPVLETRIS</sequence>
<dbReference type="AlphaFoldDB" id="A0A0P1I2P4"/>
<reference evidence="3" key="1">
    <citation type="submission" date="2015-09" db="EMBL/GenBank/DDBJ databases">
        <authorList>
            <person name="Rodrigo-Torres L."/>
            <person name="Arahal D.R."/>
        </authorList>
    </citation>
    <scope>NUCLEOTIDE SEQUENCE [LARGE SCALE GENOMIC DNA]</scope>
    <source>
        <strain evidence="3">CECT 5091</strain>
    </source>
</reference>
<feature type="domain" description="Hedgehog/Intein (Hint)" evidence="1">
    <location>
        <begin position="2"/>
        <end position="81"/>
    </location>
</feature>
<dbReference type="Proteomes" id="UP000051260">
    <property type="component" value="Unassembled WGS sequence"/>
</dbReference>
<organism evidence="2 3">
    <name type="scientific">Ruegeria denitrificans</name>
    <dbReference type="NCBI Taxonomy" id="1715692"/>
    <lineage>
        <taxon>Bacteria</taxon>
        <taxon>Pseudomonadati</taxon>
        <taxon>Pseudomonadota</taxon>
        <taxon>Alphaproteobacteria</taxon>
        <taxon>Rhodobacterales</taxon>
        <taxon>Roseobacteraceae</taxon>
        <taxon>Ruegeria</taxon>
    </lineage>
</organism>
<accession>A0A0P1I2P4</accession>
<dbReference type="STRING" id="1715692.RUE5091_00521"/>